<dbReference type="PANTHER" id="PTHR36981:SF1">
    <property type="entry name" value="P2X PURINORECEPTOR 7 INTRACELLULAR DOMAIN-CONTAINING PROTEIN"/>
    <property type="match status" value="1"/>
</dbReference>
<dbReference type="GeneID" id="112681419"/>
<keyword evidence="2" id="KW-1185">Reference proteome</keyword>
<dbReference type="OrthoDB" id="6587442at2759"/>
<proteinExistence type="predicted"/>
<dbReference type="Pfam" id="PF20478">
    <property type="entry name" value="P2RX7_C"/>
    <property type="match status" value="1"/>
</dbReference>
<dbReference type="RefSeq" id="XP_025407459.1">
    <property type="nucleotide sequence ID" value="XM_025551674.1"/>
</dbReference>
<dbReference type="AlphaFoldDB" id="A0A8B8F9E0"/>
<evidence type="ECO:0000259" key="1">
    <source>
        <dbReference type="Pfam" id="PF20478"/>
    </source>
</evidence>
<name>A0A8B8F9E0_9HEMI</name>
<gene>
    <name evidence="3" type="primary">LOC112681419</name>
</gene>
<dbReference type="InterPro" id="IPR046815">
    <property type="entry name" value="P2RX7_C"/>
</dbReference>
<feature type="domain" description="P2X purinoreceptor 7 intracellular" evidence="1">
    <location>
        <begin position="37"/>
        <end position="171"/>
    </location>
</feature>
<dbReference type="PANTHER" id="PTHR36981">
    <property type="entry name" value="ZGC:195170"/>
    <property type="match status" value="1"/>
</dbReference>
<protein>
    <submittedName>
        <fullName evidence="3">Uncharacterized protein LOC112681419</fullName>
    </submittedName>
</protein>
<accession>A0A8B8F9E0</accession>
<sequence length="177" mass="20713">MTSPYKFEPTKLDFCDDYDSFNSNHNEFSQCFGRSLLQINNWCDCQKCTILPTDRECICCSEIDILNKLRGIYKCVIENPSFSKLILDEEVIEITRKQIISKTKNKGKKKLLCNTILENKTRRYLCYKQFVFWANEWTPIGKGNRVVIPACVINVIRTKYAEEDGQYTGFKNSKIPY</sequence>
<reference evidence="3" key="1">
    <citation type="submission" date="2025-08" db="UniProtKB">
        <authorList>
            <consortium name="RefSeq"/>
        </authorList>
    </citation>
    <scope>IDENTIFICATION</scope>
    <source>
        <tissue evidence="3">Whole body</tissue>
    </source>
</reference>
<dbReference type="Proteomes" id="UP000694846">
    <property type="component" value="Unplaced"/>
</dbReference>
<evidence type="ECO:0000313" key="2">
    <source>
        <dbReference type="Proteomes" id="UP000694846"/>
    </source>
</evidence>
<evidence type="ECO:0000313" key="3">
    <source>
        <dbReference type="RefSeq" id="XP_025407459.1"/>
    </source>
</evidence>
<organism evidence="2 3">
    <name type="scientific">Sipha flava</name>
    <name type="common">yellow sugarcane aphid</name>
    <dbReference type="NCBI Taxonomy" id="143950"/>
    <lineage>
        <taxon>Eukaryota</taxon>
        <taxon>Metazoa</taxon>
        <taxon>Ecdysozoa</taxon>
        <taxon>Arthropoda</taxon>
        <taxon>Hexapoda</taxon>
        <taxon>Insecta</taxon>
        <taxon>Pterygota</taxon>
        <taxon>Neoptera</taxon>
        <taxon>Paraneoptera</taxon>
        <taxon>Hemiptera</taxon>
        <taxon>Sternorrhyncha</taxon>
        <taxon>Aphidomorpha</taxon>
        <taxon>Aphidoidea</taxon>
        <taxon>Aphididae</taxon>
        <taxon>Sipha</taxon>
    </lineage>
</organism>